<comment type="caution">
    <text evidence="2">The sequence shown here is derived from an EMBL/GenBank/DDBJ whole genome shotgun (WGS) entry which is preliminary data.</text>
</comment>
<dbReference type="RefSeq" id="WP_229707724.1">
    <property type="nucleotide sequence ID" value="NZ_BMDZ01000001.1"/>
</dbReference>
<name>A0ABQ1I8G7_9PROT</name>
<evidence type="ECO:0000313" key="3">
    <source>
        <dbReference type="Proteomes" id="UP000603352"/>
    </source>
</evidence>
<organism evidence="2 3">
    <name type="scientific">Tistrella bauzanensis</name>
    <dbReference type="NCBI Taxonomy" id="657419"/>
    <lineage>
        <taxon>Bacteria</taxon>
        <taxon>Pseudomonadati</taxon>
        <taxon>Pseudomonadota</taxon>
        <taxon>Alphaproteobacteria</taxon>
        <taxon>Geminicoccales</taxon>
        <taxon>Geminicoccaceae</taxon>
        <taxon>Tistrella</taxon>
    </lineage>
</organism>
<dbReference type="EMBL" id="BMDZ01000001">
    <property type="protein sequence ID" value="GGB24353.1"/>
    <property type="molecule type" value="Genomic_DNA"/>
</dbReference>
<protein>
    <recommendedName>
        <fullName evidence="1">IrrE N-terminal-like domain-containing protein</fullName>
    </recommendedName>
</protein>
<accession>A0ABQ1I8G7</accession>
<evidence type="ECO:0000313" key="2">
    <source>
        <dbReference type="EMBL" id="GGB24353.1"/>
    </source>
</evidence>
<dbReference type="PANTHER" id="PTHR43236">
    <property type="entry name" value="ANTITOXIN HIGA1"/>
    <property type="match status" value="1"/>
</dbReference>
<dbReference type="Gene3D" id="1.10.10.2910">
    <property type="match status" value="1"/>
</dbReference>
<dbReference type="Proteomes" id="UP000603352">
    <property type="component" value="Unassembled WGS sequence"/>
</dbReference>
<dbReference type="Pfam" id="PF06114">
    <property type="entry name" value="Peptidase_M78"/>
    <property type="match status" value="1"/>
</dbReference>
<dbReference type="InterPro" id="IPR052345">
    <property type="entry name" value="Rad_response_metalloprotease"/>
</dbReference>
<sequence length="214" mass="24014">MLVAALGRIAALSVGRYLYGRRFPDDPEVSMTVVSPMPCRASKAAIQDAAETYAHRIGVRPRDDLFKLVERLGGRIRFKDFGSARPRESIHIRAIDDFDLFLPFDTTPARDRFTIGHELGHLLLHYPVVMKMHGRAPVEMAATRYLPEEPSPDVQRCEWEANWFAAAFLMPSKLFEAALREAGDDVSAVARRFFVSTQAAENRAKSLGLIRKAA</sequence>
<keyword evidence="3" id="KW-1185">Reference proteome</keyword>
<dbReference type="PANTHER" id="PTHR43236:SF2">
    <property type="entry name" value="BLL0069 PROTEIN"/>
    <property type="match status" value="1"/>
</dbReference>
<evidence type="ECO:0000259" key="1">
    <source>
        <dbReference type="Pfam" id="PF06114"/>
    </source>
</evidence>
<gene>
    <name evidence="2" type="ORF">GCM10011505_02060</name>
</gene>
<dbReference type="InterPro" id="IPR010359">
    <property type="entry name" value="IrrE_HExxH"/>
</dbReference>
<proteinExistence type="predicted"/>
<reference evidence="3" key="1">
    <citation type="journal article" date="2019" name="Int. J. Syst. Evol. Microbiol.">
        <title>The Global Catalogue of Microorganisms (GCM) 10K type strain sequencing project: providing services to taxonomists for standard genome sequencing and annotation.</title>
        <authorList>
            <consortium name="The Broad Institute Genomics Platform"/>
            <consortium name="The Broad Institute Genome Sequencing Center for Infectious Disease"/>
            <person name="Wu L."/>
            <person name="Ma J."/>
        </authorList>
    </citation>
    <scope>NUCLEOTIDE SEQUENCE [LARGE SCALE GENOMIC DNA]</scope>
    <source>
        <strain evidence="3">CGMCC 1.10188</strain>
    </source>
</reference>
<feature type="domain" description="IrrE N-terminal-like" evidence="1">
    <location>
        <begin position="71"/>
        <end position="204"/>
    </location>
</feature>